<accession>A0A1W0WUS5</accession>
<feature type="compositionally biased region" description="Low complexity" evidence="4">
    <location>
        <begin position="261"/>
        <end position="326"/>
    </location>
</feature>
<feature type="compositionally biased region" description="Low complexity" evidence="4">
    <location>
        <begin position="409"/>
        <end position="460"/>
    </location>
</feature>
<dbReference type="PRINTS" id="PR00452">
    <property type="entry name" value="SH3DOMAIN"/>
</dbReference>
<dbReference type="Proteomes" id="UP000192578">
    <property type="component" value="Unassembled WGS sequence"/>
</dbReference>
<dbReference type="SMART" id="SM00227">
    <property type="entry name" value="NEBU"/>
    <property type="match status" value="2"/>
</dbReference>
<feature type="domain" description="SH3" evidence="5">
    <location>
        <begin position="564"/>
        <end position="624"/>
    </location>
</feature>
<reference evidence="7" key="1">
    <citation type="submission" date="2017-01" db="EMBL/GenBank/DDBJ databases">
        <title>Comparative genomics of anhydrobiosis in the tardigrade Hypsibius dujardini.</title>
        <authorList>
            <person name="Yoshida Y."/>
            <person name="Koutsovoulos G."/>
            <person name="Laetsch D."/>
            <person name="Stevens L."/>
            <person name="Kumar S."/>
            <person name="Horikawa D."/>
            <person name="Ishino K."/>
            <person name="Komine S."/>
            <person name="Tomita M."/>
            <person name="Blaxter M."/>
            <person name="Arakawa K."/>
        </authorList>
    </citation>
    <scope>NUCLEOTIDE SEQUENCE [LARGE SCALE GENOMIC DNA]</scope>
    <source>
        <strain evidence="7">Z151</strain>
    </source>
</reference>
<evidence type="ECO:0000313" key="6">
    <source>
        <dbReference type="EMBL" id="OQV18907.1"/>
    </source>
</evidence>
<dbReference type="GO" id="GO:0051015">
    <property type="term" value="F:actin filament binding"/>
    <property type="evidence" value="ECO:0007669"/>
    <property type="project" value="TreeGrafter"/>
</dbReference>
<feature type="region of interest" description="Disordered" evidence="4">
    <location>
        <begin position="107"/>
        <end position="187"/>
    </location>
</feature>
<dbReference type="SUPFAM" id="SSF50044">
    <property type="entry name" value="SH3-domain"/>
    <property type="match status" value="1"/>
</dbReference>
<dbReference type="GO" id="GO:0005925">
    <property type="term" value="C:focal adhesion"/>
    <property type="evidence" value="ECO:0007669"/>
    <property type="project" value="TreeGrafter"/>
</dbReference>
<dbReference type="PANTHER" id="PTHR46218:SF4">
    <property type="entry name" value="LIM AND SH3 DOMAIN PROTEIN LASP"/>
    <property type="match status" value="1"/>
</dbReference>
<feature type="compositionally biased region" description="Low complexity" evidence="4">
    <location>
        <begin position="486"/>
        <end position="503"/>
    </location>
</feature>
<evidence type="ECO:0000256" key="3">
    <source>
        <dbReference type="PROSITE-ProRule" id="PRU00192"/>
    </source>
</evidence>
<dbReference type="AlphaFoldDB" id="A0A1W0WUS5"/>
<dbReference type="OrthoDB" id="10070368at2759"/>
<comment type="caution">
    <text evidence="6">The sequence shown here is derived from an EMBL/GenBank/DDBJ whole genome shotgun (WGS) entry which is preliminary data.</text>
</comment>
<dbReference type="InterPro" id="IPR000900">
    <property type="entry name" value="Nebulin_repeat"/>
</dbReference>
<evidence type="ECO:0000256" key="2">
    <source>
        <dbReference type="ARBA" id="ARBA00022737"/>
    </source>
</evidence>
<feature type="compositionally biased region" description="Polar residues" evidence="4">
    <location>
        <begin position="219"/>
        <end position="237"/>
    </location>
</feature>
<evidence type="ECO:0000313" key="7">
    <source>
        <dbReference type="Proteomes" id="UP000192578"/>
    </source>
</evidence>
<keyword evidence="2" id="KW-0677">Repeat</keyword>
<dbReference type="EMBL" id="MTYJ01000044">
    <property type="protein sequence ID" value="OQV18907.1"/>
    <property type="molecule type" value="Genomic_DNA"/>
</dbReference>
<dbReference type="SMART" id="SM00326">
    <property type="entry name" value="SH3"/>
    <property type="match status" value="1"/>
</dbReference>
<dbReference type="PRINTS" id="PR00499">
    <property type="entry name" value="P67PHOX"/>
</dbReference>
<feature type="compositionally biased region" description="Low complexity" evidence="4">
    <location>
        <begin position="538"/>
        <end position="557"/>
    </location>
</feature>
<dbReference type="InterPro" id="IPR036028">
    <property type="entry name" value="SH3-like_dom_sf"/>
</dbReference>
<keyword evidence="1 3" id="KW-0728">SH3 domain</keyword>
<evidence type="ECO:0000256" key="1">
    <source>
        <dbReference type="ARBA" id="ARBA00022443"/>
    </source>
</evidence>
<feature type="compositionally biased region" description="Low complexity" evidence="4">
    <location>
        <begin position="167"/>
        <end position="179"/>
    </location>
</feature>
<dbReference type="CDD" id="cd11789">
    <property type="entry name" value="SH3_Nebulin_family_C"/>
    <property type="match status" value="1"/>
</dbReference>
<feature type="compositionally biased region" description="Low complexity" evidence="4">
    <location>
        <begin position="117"/>
        <end position="126"/>
    </location>
</feature>
<dbReference type="InterPro" id="IPR051759">
    <property type="entry name" value="LIM-SH3_domain_protein"/>
</dbReference>
<dbReference type="PROSITE" id="PS50002">
    <property type="entry name" value="SH3"/>
    <property type="match status" value="1"/>
</dbReference>
<sequence length="624" mass="67050">MQARESSCGRRHPIPGCQWTSEFVRLARHVPKPGFTTITDTPENKRLAENTAKQSGIAYHADFEKSRGKFTAVTDDPETLRLMQNTSTISNIGYHGLVDHKQEMEQLRSRQDGNDPSQQQQSFVSSAAGVGSLVEEPRSSIDSTTHAATPSMWKNGFPPMQPPVGSPSPNSSLNRNPQNGAASSSSLRYQNDLQLSISTMLANTNISGKPTNGGPHAQPSATTSEARNGSRTSSAAPTQRPKVGSLADYDPLQDKWGNSTPAAAAPPVQQQAPQQQQHQAPAQPNYAAAYGNGQQGAGQQRPQGASQAQPAYQPQQPAYQQQPQRQNSYTGQPSGGAPANSYPQASSQYGGPQPYSQQSAAPPAYSSQPRPSFQTQSSGPKPYSPQPQASNSYGQPGASQLTTNLYGAPQSAPQSYGGQQQQSQQQQPPAYGQPQQQPSYGQPRPSYQQQQAPQRAAAPANANTYQPYSPAVQQSQPIQSQNSYNSTSITSHQQQQITRQTSASGGGGASWPPKQQEANKALPPWSQQQDNHAPPSYQPQQQHQQQQGQRGAPQTQASQQQSRGGAKMYKAMYDYNAGDADEVTFRDGDVILNAQSIDAGWMIGTVQRTGKSGMLPSNYVTPVN</sequence>
<feature type="compositionally biased region" description="Low complexity" evidence="4">
    <location>
        <begin position="352"/>
        <end position="372"/>
    </location>
</feature>
<dbReference type="InterPro" id="IPR001452">
    <property type="entry name" value="SH3_domain"/>
</dbReference>
<evidence type="ECO:0000256" key="4">
    <source>
        <dbReference type="SAM" id="MobiDB-lite"/>
    </source>
</evidence>
<feature type="compositionally biased region" description="Polar residues" evidence="4">
    <location>
        <begin position="386"/>
        <end position="405"/>
    </location>
</feature>
<protein>
    <submittedName>
        <fullName evidence="6">LIM and SH3 domain protein Lasp</fullName>
    </submittedName>
</protein>
<feature type="compositionally biased region" description="Polar residues" evidence="4">
    <location>
        <begin position="341"/>
        <end position="350"/>
    </location>
</feature>
<gene>
    <name evidence="6" type="ORF">BV898_06969</name>
</gene>
<dbReference type="Pfam" id="PF14604">
    <property type="entry name" value="SH3_9"/>
    <property type="match status" value="1"/>
</dbReference>
<keyword evidence="7" id="KW-1185">Reference proteome</keyword>
<feature type="compositionally biased region" description="Polar residues" evidence="4">
    <location>
        <begin position="461"/>
        <end position="485"/>
    </location>
</feature>
<dbReference type="PROSITE" id="PS51216">
    <property type="entry name" value="NEBULIN"/>
    <property type="match status" value="1"/>
</dbReference>
<dbReference type="PANTHER" id="PTHR46218">
    <property type="entry name" value="LASP"/>
    <property type="match status" value="1"/>
</dbReference>
<organism evidence="6 7">
    <name type="scientific">Hypsibius exemplaris</name>
    <name type="common">Freshwater tardigrade</name>
    <dbReference type="NCBI Taxonomy" id="2072580"/>
    <lineage>
        <taxon>Eukaryota</taxon>
        <taxon>Metazoa</taxon>
        <taxon>Ecdysozoa</taxon>
        <taxon>Tardigrada</taxon>
        <taxon>Eutardigrada</taxon>
        <taxon>Parachela</taxon>
        <taxon>Hypsibioidea</taxon>
        <taxon>Hypsibiidae</taxon>
        <taxon>Hypsibius</taxon>
    </lineage>
</organism>
<dbReference type="Gene3D" id="2.30.30.40">
    <property type="entry name" value="SH3 Domains"/>
    <property type="match status" value="1"/>
</dbReference>
<evidence type="ECO:0000259" key="5">
    <source>
        <dbReference type="PROSITE" id="PS50002"/>
    </source>
</evidence>
<feature type="region of interest" description="Disordered" evidence="4">
    <location>
        <begin position="204"/>
        <end position="565"/>
    </location>
</feature>
<dbReference type="GO" id="GO:0005737">
    <property type="term" value="C:cytoplasm"/>
    <property type="evidence" value="ECO:0007669"/>
    <property type="project" value="UniProtKB-ARBA"/>
</dbReference>
<name>A0A1W0WUS5_HYPEX</name>
<proteinExistence type="predicted"/>